<evidence type="ECO:0000313" key="1">
    <source>
        <dbReference type="EMBL" id="CAG8614201.1"/>
    </source>
</evidence>
<comment type="caution">
    <text evidence="1">The sequence shown here is derived from an EMBL/GenBank/DDBJ whole genome shotgun (WGS) entry which is preliminary data.</text>
</comment>
<gene>
    <name evidence="1" type="ORF">SCALOS_LOCUS7409</name>
</gene>
<dbReference type="Proteomes" id="UP000789860">
    <property type="component" value="Unassembled WGS sequence"/>
</dbReference>
<organism evidence="1 2">
    <name type="scientific">Scutellospora calospora</name>
    <dbReference type="NCBI Taxonomy" id="85575"/>
    <lineage>
        <taxon>Eukaryota</taxon>
        <taxon>Fungi</taxon>
        <taxon>Fungi incertae sedis</taxon>
        <taxon>Mucoromycota</taxon>
        <taxon>Glomeromycotina</taxon>
        <taxon>Glomeromycetes</taxon>
        <taxon>Diversisporales</taxon>
        <taxon>Gigasporaceae</taxon>
        <taxon>Scutellospora</taxon>
    </lineage>
</organism>
<evidence type="ECO:0000313" key="2">
    <source>
        <dbReference type="Proteomes" id="UP000789860"/>
    </source>
</evidence>
<proteinExistence type="predicted"/>
<keyword evidence="2" id="KW-1185">Reference proteome</keyword>
<reference evidence="1" key="1">
    <citation type="submission" date="2021-06" db="EMBL/GenBank/DDBJ databases">
        <authorList>
            <person name="Kallberg Y."/>
            <person name="Tangrot J."/>
            <person name="Rosling A."/>
        </authorList>
    </citation>
    <scope>NUCLEOTIDE SEQUENCE</scope>
    <source>
        <strain evidence="1">AU212A</strain>
    </source>
</reference>
<name>A0ACA9N2Q7_9GLOM</name>
<feature type="non-terminal residue" evidence="1">
    <location>
        <position position="1"/>
    </location>
</feature>
<feature type="non-terminal residue" evidence="1">
    <location>
        <position position="304"/>
    </location>
</feature>
<protein>
    <submittedName>
        <fullName evidence="1">3931_t:CDS:1</fullName>
    </submittedName>
</protein>
<dbReference type="EMBL" id="CAJVPM010016461">
    <property type="protein sequence ID" value="CAG8614201.1"/>
    <property type="molecule type" value="Genomic_DNA"/>
</dbReference>
<sequence>CRRSGHYAKEKDYMNNHYFYKRAYYLAILSAALQDKNSTLNVKVEFGAFDGDRHRSTILLKGQISKQQSTDSLPSTLQYNSAILKDMYCVSHLNLLYKNSKDCPAFNDACRLAKVWLYQRGIGGVNGGKKLANGYSSYRLIKRIFGFQTTLQGIQGLKSSPTIINSLKVIGGSPEFMNFKLLVSMLNPSNVKVVLDSDVKFDLLWKTNNVTIKGTTNSITLEPLREAFETLELTTVIPEKASIEIFNPLNTVIRFLMIDAKVTVKDELIGIINQKFVDAVNSDLKVNFTSNILISAGNNDGGFM</sequence>
<accession>A0ACA9N2Q7</accession>